<dbReference type="EMBL" id="QVTD01000003">
    <property type="protein sequence ID" value="RFU65467.1"/>
    <property type="molecule type" value="Genomic_DNA"/>
</dbReference>
<dbReference type="OrthoDB" id="2964978at2"/>
<accession>A0A372LGP9</accession>
<organism evidence="1 2">
    <name type="scientific">Peribacillus glennii</name>
    <dbReference type="NCBI Taxonomy" id="2303991"/>
    <lineage>
        <taxon>Bacteria</taxon>
        <taxon>Bacillati</taxon>
        <taxon>Bacillota</taxon>
        <taxon>Bacilli</taxon>
        <taxon>Bacillales</taxon>
        <taxon>Bacillaceae</taxon>
        <taxon>Peribacillus</taxon>
    </lineage>
</organism>
<protein>
    <submittedName>
        <fullName evidence="1">Uncharacterized protein</fullName>
    </submittedName>
</protein>
<dbReference type="Proteomes" id="UP000262939">
    <property type="component" value="Unassembled WGS sequence"/>
</dbReference>
<proteinExistence type="predicted"/>
<name>A0A372LGP9_9BACI</name>
<comment type="caution">
    <text evidence="1">The sequence shown here is derived from an EMBL/GenBank/DDBJ whole genome shotgun (WGS) entry which is preliminary data.</text>
</comment>
<reference evidence="1 2" key="1">
    <citation type="submission" date="2018-08" db="EMBL/GenBank/DDBJ databases">
        <title>Bacillus chawlae sp. nov., Bacillus glennii sp. nov., and Bacillus saganii sp. nov. Isolated from the Vehicle Assembly Building at Kennedy Space Center where the Viking Spacecraft were Assembled.</title>
        <authorList>
            <person name="Seuylemezian A."/>
            <person name="Vaishampayan P."/>
        </authorList>
    </citation>
    <scope>NUCLEOTIDE SEQUENCE [LARGE SCALE GENOMIC DNA]</scope>
    <source>
        <strain evidence="1 2">V44-8</strain>
    </source>
</reference>
<sequence>MFDPTAFENMKVVLEGALYDKEFSGEAVVTNRRDIVNLSSLSRQYEIEMALSKETPIRAGITLQANIENLASELLPDPGMEIQSKAGCIVSVSFTLPFHLEKENAAELIGSLEAIWGKKRTITITSCAEYSNKSMLPPFSRAAVSFGRLVTEEQMDDLLKMADFMADSLSMLEALEVAR</sequence>
<dbReference type="RefSeq" id="WP_117321642.1">
    <property type="nucleotide sequence ID" value="NZ_QVTD01000003.1"/>
</dbReference>
<gene>
    <name evidence="1" type="ORF">D0466_06150</name>
</gene>
<evidence type="ECO:0000313" key="2">
    <source>
        <dbReference type="Proteomes" id="UP000262939"/>
    </source>
</evidence>
<dbReference type="AlphaFoldDB" id="A0A372LGP9"/>
<evidence type="ECO:0000313" key="1">
    <source>
        <dbReference type="EMBL" id="RFU65467.1"/>
    </source>
</evidence>
<keyword evidence="2" id="KW-1185">Reference proteome</keyword>